<keyword evidence="3" id="KW-1185">Reference proteome</keyword>
<dbReference type="AlphaFoldDB" id="A0A562UR71"/>
<evidence type="ECO:0000256" key="1">
    <source>
        <dbReference type="SAM" id="SignalP"/>
    </source>
</evidence>
<sequence>MKPRMSRRLVLAAVLGIAAAATVSACRVEQGAALFVGDVRVTDTQISEVVDSVPTELFTSGPDQMTTGFGGVRQQVMEAFVVVELGRQVAADTGATPDETADATAREGWTQRTGLPEDNPFVALLGEAEGYRAMLKQGAEPAAPTDEEVADVAANFIAVTGQPLDEASISQLAVTLNGETGQRIVGERRQLADYVAEYDVQTNPRYGRVSVISFYDPSGVMLTVPVPN</sequence>
<organism evidence="2 3">
    <name type="scientific">Stackebrandtia albiflava</name>
    <dbReference type="NCBI Taxonomy" id="406432"/>
    <lineage>
        <taxon>Bacteria</taxon>
        <taxon>Bacillati</taxon>
        <taxon>Actinomycetota</taxon>
        <taxon>Actinomycetes</taxon>
        <taxon>Glycomycetales</taxon>
        <taxon>Glycomycetaceae</taxon>
        <taxon>Stackebrandtia</taxon>
    </lineage>
</organism>
<dbReference type="RefSeq" id="WP_147142284.1">
    <property type="nucleotide sequence ID" value="NZ_BAABIJ010000004.1"/>
</dbReference>
<name>A0A562UR71_9ACTN</name>
<keyword evidence="1" id="KW-0732">Signal</keyword>
<evidence type="ECO:0008006" key="4">
    <source>
        <dbReference type="Google" id="ProtNLM"/>
    </source>
</evidence>
<feature type="signal peptide" evidence="1">
    <location>
        <begin position="1"/>
        <end position="25"/>
    </location>
</feature>
<dbReference type="PROSITE" id="PS51257">
    <property type="entry name" value="PROKAR_LIPOPROTEIN"/>
    <property type="match status" value="1"/>
</dbReference>
<evidence type="ECO:0000313" key="3">
    <source>
        <dbReference type="Proteomes" id="UP000321617"/>
    </source>
</evidence>
<proteinExistence type="predicted"/>
<protein>
    <recommendedName>
        <fullName evidence="4">SurA-like protein</fullName>
    </recommendedName>
</protein>
<dbReference type="OrthoDB" id="5187245at2"/>
<gene>
    <name evidence="2" type="ORF">LX16_4345</name>
</gene>
<comment type="caution">
    <text evidence="2">The sequence shown here is derived from an EMBL/GenBank/DDBJ whole genome shotgun (WGS) entry which is preliminary data.</text>
</comment>
<accession>A0A562UR71</accession>
<dbReference type="Proteomes" id="UP000321617">
    <property type="component" value="Unassembled WGS sequence"/>
</dbReference>
<reference evidence="2 3" key="1">
    <citation type="journal article" date="2013" name="Stand. Genomic Sci.">
        <title>Genomic Encyclopedia of Type Strains, Phase I: The one thousand microbial genomes (KMG-I) project.</title>
        <authorList>
            <person name="Kyrpides N.C."/>
            <person name="Woyke T."/>
            <person name="Eisen J.A."/>
            <person name="Garrity G."/>
            <person name="Lilburn T.G."/>
            <person name="Beck B.J."/>
            <person name="Whitman W.B."/>
            <person name="Hugenholtz P."/>
            <person name="Klenk H.P."/>
        </authorList>
    </citation>
    <scope>NUCLEOTIDE SEQUENCE [LARGE SCALE GENOMIC DNA]</scope>
    <source>
        <strain evidence="2 3">DSM 45044</strain>
    </source>
</reference>
<feature type="chain" id="PRO_5039464866" description="SurA-like protein" evidence="1">
    <location>
        <begin position="26"/>
        <end position="228"/>
    </location>
</feature>
<evidence type="ECO:0000313" key="2">
    <source>
        <dbReference type="EMBL" id="TWJ08125.1"/>
    </source>
</evidence>
<dbReference type="EMBL" id="VLLL01000008">
    <property type="protein sequence ID" value="TWJ08125.1"/>
    <property type="molecule type" value="Genomic_DNA"/>
</dbReference>